<dbReference type="PROSITE" id="PS51186">
    <property type="entry name" value="GNAT"/>
    <property type="match status" value="1"/>
</dbReference>
<evidence type="ECO:0000259" key="3">
    <source>
        <dbReference type="PROSITE" id="PS51186"/>
    </source>
</evidence>
<dbReference type="Gene3D" id="3.40.630.30">
    <property type="match status" value="1"/>
</dbReference>
<keyword evidence="2" id="KW-0012">Acyltransferase</keyword>
<evidence type="ECO:0000256" key="2">
    <source>
        <dbReference type="ARBA" id="ARBA00023315"/>
    </source>
</evidence>
<dbReference type="SUPFAM" id="SSF55729">
    <property type="entry name" value="Acyl-CoA N-acyltransferases (Nat)"/>
    <property type="match status" value="1"/>
</dbReference>
<keyword evidence="1 4" id="KW-0808">Transferase</keyword>
<dbReference type="Pfam" id="PF13508">
    <property type="entry name" value="Acetyltransf_7"/>
    <property type="match status" value="1"/>
</dbReference>
<dbReference type="InterPro" id="IPR045039">
    <property type="entry name" value="NSI-like"/>
</dbReference>
<evidence type="ECO:0000313" key="4">
    <source>
        <dbReference type="EMBL" id="TQF02164.1"/>
    </source>
</evidence>
<feature type="domain" description="N-acetyltransferase" evidence="3">
    <location>
        <begin position="17"/>
        <end position="152"/>
    </location>
</feature>
<evidence type="ECO:0000313" key="5">
    <source>
        <dbReference type="Proteomes" id="UP000319103"/>
    </source>
</evidence>
<dbReference type="GO" id="GO:0008080">
    <property type="term" value="F:N-acetyltransferase activity"/>
    <property type="evidence" value="ECO:0007669"/>
    <property type="project" value="InterPro"/>
</dbReference>
<dbReference type="PANTHER" id="PTHR43626:SF4">
    <property type="entry name" value="GCN5-RELATED N-ACETYLTRANSFERASE 2, CHLOROPLASTIC"/>
    <property type="match status" value="1"/>
</dbReference>
<dbReference type="PANTHER" id="PTHR43626">
    <property type="entry name" value="ACYL-COA N-ACYLTRANSFERASE"/>
    <property type="match status" value="1"/>
</dbReference>
<dbReference type="OrthoDB" id="3190820at2"/>
<dbReference type="InterPro" id="IPR016181">
    <property type="entry name" value="Acyl_CoA_acyltransferase"/>
</dbReference>
<accession>A0A540W1F2</accession>
<protein>
    <submittedName>
        <fullName evidence="4">GNAT family N-acetyltransferase</fullName>
    </submittedName>
</protein>
<comment type="caution">
    <text evidence="4">The sequence shown here is derived from an EMBL/GenBank/DDBJ whole genome shotgun (WGS) entry which is preliminary data.</text>
</comment>
<dbReference type="GO" id="GO:0005737">
    <property type="term" value="C:cytoplasm"/>
    <property type="evidence" value="ECO:0007669"/>
    <property type="project" value="TreeGrafter"/>
</dbReference>
<dbReference type="CDD" id="cd04301">
    <property type="entry name" value="NAT_SF"/>
    <property type="match status" value="1"/>
</dbReference>
<proteinExistence type="predicted"/>
<evidence type="ECO:0000256" key="1">
    <source>
        <dbReference type="ARBA" id="ARBA00022679"/>
    </source>
</evidence>
<dbReference type="EMBL" id="VIGB01000003">
    <property type="protein sequence ID" value="TQF02164.1"/>
    <property type="molecule type" value="Genomic_DNA"/>
</dbReference>
<sequence length="154" mass="16862">MNTNTLTAKTIDCTWVEDAKRVNLAELSALYKMVSMGEKPPQSLAIALSNSMFVCFVYAGDMLIGAGRVLGDGVDTAYLADIAVHPDYQGLGLGDRIVRHLLERSSGHRKVILFAKPGTEPFYRRYGFLKLPTAMALFDDPEAALRKGLLSPEP</sequence>
<dbReference type="InterPro" id="IPR000182">
    <property type="entry name" value="GNAT_dom"/>
</dbReference>
<name>A0A540W1F2_9ACTN</name>
<keyword evidence="5" id="KW-1185">Reference proteome</keyword>
<dbReference type="Proteomes" id="UP000319103">
    <property type="component" value="Unassembled WGS sequence"/>
</dbReference>
<dbReference type="AlphaFoldDB" id="A0A540W1F2"/>
<organism evidence="4 5">
    <name type="scientific">Kitasatospora acidiphila</name>
    <dbReference type="NCBI Taxonomy" id="2567942"/>
    <lineage>
        <taxon>Bacteria</taxon>
        <taxon>Bacillati</taxon>
        <taxon>Actinomycetota</taxon>
        <taxon>Actinomycetes</taxon>
        <taxon>Kitasatosporales</taxon>
        <taxon>Streptomycetaceae</taxon>
        <taxon>Kitasatospora</taxon>
    </lineage>
</organism>
<gene>
    <name evidence="4" type="ORF">E6W39_07620</name>
</gene>
<dbReference type="RefSeq" id="WP_141632866.1">
    <property type="nucleotide sequence ID" value="NZ_VIGB01000003.1"/>
</dbReference>
<reference evidence="4 5" key="1">
    <citation type="submission" date="2019-06" db="EMBL/GenBank/DDBJ databases">
        <title>Description of Kitasatospora acidophila sp. nov. isolated from pine grove soil, and reclassification of Streptomyces novaecaesareae to Kitasatospora novaeceasareae comb. nov.</title>
        <authorList>
            <person name="Kim M.J."/>
        </authorList>
    </citation>
    <scope>NUCLEOTIDE SEQUENCE [LARGE SCALE GENOMIC DNA]</scope>
    <source>
        <strain evidence="4 5">MMS16-CNU292</strain>
    </source>
</reference>